<dbReference type="Proteomes" id="UP000813672">
    <property type="component" value="Unassembled WGS sequence"/>
</dbReference>
<feature type="transmembrane region" description="Helical" evidence="9">
    <location>
        <begin position="289"/>
        <end position="306"/>
    </location>
</feature>
<dbReference type="RefSeq" id="WP_234145568.1">
    <property type="nucleotide sequence ID" value="NZ_JAGQAF010000001.1"/>
</dbReference>
<evidence type="ECO:0000256" key="4">
    <source>
        <dbReference type="ARBA" id="ARBA00022475"/>
    </source>
</evidence>
<dbReference type="GO" id="GO:0005886">
    <property type="term" value="C:plasma membrane"/>
    <property type="evidence" value="ECO:0007669"/>
    <property type="project" value="UniProtKB-SubCell"/>
</dbReference>
<accession>A0A9Q3WHB1</accession>
<evidence type="ECO:0000256" key="9">
    <source>
        <dbReference type="SAM" id="Phobius"/>
    </source>
</evidence>
<keyword evidence="7" id="KW-0406">Ion transport</keyword>
<evidence type="ECO:0000256" key="2">
    <source>
        <dbReference type="ARBA" id="ARBA00009137"/>
    </source>
</evidence>
<evidence type="ECO:0000256" key="7">
    <source>
        <dbReference type="ARBA" id="ARBA00023065"/>
    </source>
</evidence>
<dbReference type="PANTHER" id="PTHR32024:SF2">
    <property type="entry name" value="TRK SYSTEM POTASSIUM UPTAKE PROTEIN TRKG-RELATED"/>
    <property type="match status" value="1"/>
</dbReference>
<feature type="transmembrane region" description="Helical" evidence="9">
    <location>
        <begin position="250"/>
        <end position="269"/>
    </location>
</feature>
<reference evidence="10" key="1">
    <citation type="journal article" date="2021" name="Environ. Microbiol.">
        <title>Cryptic niche differentiation of novel sediment ecotypes of Rugeria pomeroyi correlates with nitrate respiration.</title>
        <authorList>
            <person name="Lin X."/>
            <person name="McNichol J."/>
            <person name="Chu X."/>
            <person name="Qian Y."/>
            <person name="Luo H."/>
        </authorList>
    </citation>
    <scope>NUCLEOTIDE SEQUENCE</scope>
    <source>
        <strain evidence="10">SZCCDBB064</strain>
    </source>
</reference>
<evidence type="ECO:0000256" key="8">
    <source>
        <dbReference type="ARBA" id="ARBA00023136"/>
    </source>
</evidence>
<name>A0A9Q3WHB1_9RHOB</name>
<feature type="transmembrane region" description="Helical" evidence="9">
    <location>
        <begin position="420"/>
        <end position="443"/>
    </location>
</feature>
<feature type="transmembrane region" description="Helical" evidence="9">
    <location>
        <begin position="12"/>
        <end position="36"/>
    </location>
</feature>
<keyword evidence="4" id="KW-1003">Cell membrane</keyword>
<comment type="similarity">
    <text evidence="2">Belongs to the TrkH potassium transport family.</text>
</comment>
<feature type="transmembrane region" description="Helical" evidence="9">
    <location>
        <begin position="80"/>
        <end position="98"/>
    </location>
</feature>
<feature type="transmembrane region" description="Helical" evidence="9">
    <location>
        <begin position="222"/>
        <end position="243"/>
    </location>
</feature>
<dbReference type="EMBL" id="JAGQAF010000001">
    <property type="protein sequence ID" value="MCE8535900.1"/>
    <property type="molecule type" value="Genomic_DNA"/>
</dbReference>
<dbReference type="GO" id="GO:0008324">
    <property type="term" value="F:monoatomic cation transmembrane transporter activity"/>
    <property type="evidence" value="ECO:0007669"/>
    <property type="project" value="InterPro"/>
</dbReference>
<dbReference type="PANTHER" id="PTHR32024">
    <property type="entry name" value="TRK SYSTEM POTASSIUM UPTAKE PROTEIN TRKG-RELATED"/>
    <property type="match status" value="1"/>
</dbReference>
<evidence type="ECO:0000313" key="11">
    <source>
        <dbReference type="Proteomes" id="UP000813672"/>
    </source>
</evidence>
<feature type="transmembrane region" description="Helical" evidence="9">
    <location>
        <begin position="149"/>
        <end position="171"/>
    </location>
</feature>
<sequence length="511" mass="54169">MARRGLKEDTGLLRQLPLALLIWGLFSVMMWVPAVYALTLNDHPTSRSFFYSGILGLVTVTTIALARAGRPSRHGVLGQLAALLSTFALLPLFLAVPFHDALKTTSFLNAYFEMVSAITTTGAEMFPDPGRLNASLHLWRAQVGWLGGLVMWIAASAILAPLSLGGFEVTAQGQPGRVLVGQGESVDPRGRLLRVAATLAPVYAGLTLVVAILLLAAGDPGLVAICHAMSVMATSGISPVGGLSGSASGLTGEAILFLFMFFALSRLTFSSDTAMRGHARLDQDPEFRIGLLILIGVPALLFLRHWSGAFEIASSENLTLALRALWGSLFTVMSFLSTTGFESTDWAEARQWSGLGTPGMILLGLSVIGGGVATTAGGVKLLRVYALYLNGMREMQRLVHPSSVSSATGRNRRIQRDGAFIAWVFFMLFAISLAVIAMALAAAGSDFETAMVLSIASLSTTGPLIEIGAEAPIRLIEMPAAAKLILSGAMIIGRLETLAFIALITPALWRN</sequence>
<proteinExistence type="inferred from homology"/>
<comment type="caution">
    <text evidence="10">The sequence shown here is derived from an EMBL/GenBank/DDBJ whole genome shotgun (WGS) entry which is preliminary data.</text>
</comment>
<evidence type="ECO:0000256" key="6">
    <source>
        <dbReference type="ARBA" id="ARBA00022989"/>
    </source>
</evidence>
<dbReference type="GO" id="GO:0030001">
    <property type="term" value="P:metal ion transport"/>
    <property type="evidence" value="ECO:0007669"/>
    <property type="project" value="UniProtKB-ARBA"/>
</dbReference>
<evidence type="ECO:0000256" key="3">
    <source>
        <dbReference type="ARBA" id="ARBA00022448"/>
    </source>
</evidence>
<feature type="transmembrane region" description="Helical" evidence="9">
    <location>
        <begin position="48"/>
        <end position="68"/>
    </location>
</feature>
<evidence type="ECO:0000256" key="5">
    <source>
        <dbReference type="ARBA" id="ARBA00022692"/>
    </source>
</evidence>
<feature type="transmembrane region" description="Helical" evidence="9">
    <location>
        <begin position="192"/>
        <end position="216"/>
    </location>
</feature>
<feature type="transmembrane region" description="Helical" evidence="9">
    <location>
        <begin position="481"/>
        <end position="509"/>
    </location>
</feature>
<comment type="subcellular location">
    <subcellularLocation>
        <location evidence="1">Cell membrane</location>
        <topology evidence="1">Multi-pass membrane protein</topology>
    </subcellularLocation>
</comment>
<keyword evidence="8 9" id="KW-0472">Membrane</keyword>
<keyword evidence="5 9" id="KW-0812">Transmembrane</keyword>
<evidence type="ECO:0000313" key="10">
    <source>
        <dbReference type="EMBL" id="MCE8535900.1"/>
    </source>
</evidence>
<dbReference type="InterPro" id="IPR003445">
    <property type="entry name" value="Cat_transpt"/>
</dbReference>
<keyword evidence="6 9" id="KW-1133">Transmembrane helix</keyword>
<keyword evidence="3" id="KW-0813">Transport</keyword>
<protein>
    <submittedName>
        <fullName evidence="10">TrkH family potassium uptake protein</fullName>
    </submittedName>
</protein>
<feature type="transmembrane region" description="Helical" evidence="9">
    <location>
        <begin position="318"/>
        <end position="341"/>
    </location>
</feature>
<evidence type="ECO:0000256" key="1">
    <source>
        <dbReference type="ARBA" id="ARBA00004651"/>
    </source>
</evidence>
<dbReference type="Pfam" id="PF02386">
    <property type="entry name" value="TrkH"/>
    <property type="match status" value="2"/>
</dbReference>
<gene>
    <name evidence="10" type="ORF">KBY27_00350</name>
</gene>
<dbReference type="AlphaFoldDB" id="A0A9Q3WHB1"/>
<organism evidence="10 11">
    <name type="scientific">Ruegeria pomeroyi</name>
    <dbReference type="NCBI Taxonomy" id="89184"/>
    <lineage>
        <taxon>Bacteria</taxon>
        <taxon>Pseudomonadati</taxon>
        <taxon>Pseudomonadota</taxon>
        <taxon>Alphaproteobacteria</taxon>
        <taxon>Rhodobacterales</taxon>
        <taxon>Roseobacteraceae</taxon>
        <taxon>Ruegeria</taxon>
    </lineage>
</organism>
<feature type="transmembrane region" description="Helical" evidence="9">
    <location>
        <begin position="361"/>
        <end position="388"/>
    </location>
</feature>